<dbReference type="Pfam" id="PF00078">
    <property type="entry name" value="RVT_1"/>
    <property type="match status" value="1"/>
</dbReference>
<dbReference type="PANTHER" id="PTHR18898">
    <property type="entry name" value="NUCLEOPROTEIN TPR-RELATED"/>
    <property type="match status" value="1"/>
</dbReference>
<evidence type="ECO:0000256" key="4">
    <source>
        <dbReference type="SAM" id="MobiDB-lite"/>
    </source>
</evidence>
<accession>A0ABN9M3W2</accession>
<keyword evidence="3" id="KW-0175">Coiled coil</keyword>
<dbReference type="InterPro" id="IPR043128">
    <property type="entry name" value="Rev_trsase/Diguanyl_cyclase"/>
</dbReference>
<organism evidence="7 8">
    <name type="scientific">Ranitomeya imitator</name>
    <name type="common">mimic poison frog</name>
    <dbReference type="NCBI Taxonomy" id="111125"/>
    <lineage>
        <taxon>Eukaryota</taxon>
        <taxon>Metazoa</taxon>
        <taxon>Chordata</taxon>
        <taxon>Craniata</taxon>
        <taxon>Vertebrata</taxon>
        <taxon>Euteleostomi</taxon>
        <taxon>Amphibia</taxon>
        <taxon>Batrachia</taxon>
        <taxon>Anura</taxon>
        <taxon>Neobatrachia</taxon>
        <taxon>Hyloidea</taxon>
        <taxon>Dendrobatidae</taxon>
        <taxon>Dendrobatinae</taxon>
        <taxon>Ranitomeya</taxon>
    </lineage>
</organism>
<evidence type="ECO:0000256" key="1">
    <source>
        <dbReference type="ARBA" id="ARBA00010879"/>
    </source>
</evidence>
<dbReference type="PANTHER" id="PTHR18898:SF2">
    <property type="entry name" value="NUCLEOPROTEIN TPR"/>
    <property type="match status" value="1"/>
</dbReference>
<feature type="coiled-coil region" evidence="3">
    <location>
        <begin position="297"/>
        <end position="324"/>
    </location>
</feature>
<dbReference type="CDD" id="cd09275">
    <property type="entry name" value="RNase_HI_RT_DIRS1"/>
    <property type="match status" value="1"/>
</dbReference>
<evidence type="ECO:0000256" key="2">
    <source>
        <dbReference type="ARBA" id="ARBA00012180"/>
    </source>
</evidence>
<feature type="domain" description="Reverse transcriptase" evidence="5">
    <location>
        <begin position="858"/>
        <end position="972"/>
    </location>
</feature>
<dbReference type="SUPFAM" id="SSF56672">
    <property type="entry name" value="DNA/RNA polymerases"/>
    <property type="match status" value="2"/>
</dbReference>
<dbReference type="Pfam" id="PF07926">
    <property type="entry name" value="TPR_MLP1_2"/>
    <property type="match status" value="1"/>
</dbReference>
<feature type="region of interest" description="Disordered" evidence="4">
    <location>
        <begin position="378"/>
        <end position="397"/>
    </location>
</feature>
<comment type="similarity">
    <text evidence="1">Belongs to the beta type-B retroviral polymerase family. HERV class-II K(HML-2) pol subfamily.</text>
</comment>
<dbReference type="Gene3D" id="3.30.70.270">
    <property type="match status" value="1"/>
</dbReference>
<name>A0ABN9M3W2_9NEOB</name>
<proteinExistence type="inferred from homology"/>
<evidence type="ECO:0000313" key="8">
    <source>
        <dbReference type="Proteomes" id="UP001176940"/>
    </source>
</evidence>
<comment type="caution">
    <text evidence="7">The sequence shown here is derived from an EMBL/GenBank/DDBJ whole genome shotgun (WGS) entry which is preliminary data.</text>
</comment>
<feature type="coiled-coil region" evidence="3">
    <location>
        <begin position="458"/>
        <end position="549"/>
    </location>
</feature>
<dbReference type="Gene3D" id="3.10.10.10">
    <property type="entry name" value="HIV Type 1 Reverse Transcriptase, subunit A, domain 1"/>
    <property type="match status" value="1"/>
</dbReference>
<feature type="coiled-coil region" evidence="3">
    <location>
        <begin position="1083"/>
        <end position="1152"/>
    </location>
</feature>
<keyword evidence="8" id="KW-1185">Reference proteome</keyword>
<dbReference type="Proteomes" id="UP001176940">
    <property type="component" value="Unassembled WGS sequence"/>
</dbReference>
<feature type="coiled-coil region" evidence="3">
    <location>
        <begin position="999"/>
        <end position="1033"/>
    </location>
</feature>
<dbReference type="EC" id="3.1.26.4" evidence="2"/>
<sequence>MRDLDRMGAAIDAIPFAQFRFRPLQLAILKSWDKNPFSLDREFRLTSSTKRSLHWWLKPTSLAKGKSFLTGQWKVLTTDASLTGWGAVHLHHRAQGKWFPVEATMPINILEIRAILLALRAFRHLLAASHIRIQLDNATAVAYVNHQGGTRSTQAMREVSHILHWAEDTGSVLSTVHIPEAKREILRYEMLQDNVEGYRREITTLQEKSQKLSATTQKQEQIINTMTQDLRAANEKLAITEVRAENLKREKELLKMTENRLTQERDSLIVEQRGQNLLLTNLQAIQVTLERSDAEIRQRYTNQIEKLEQELIQIKKKLEHEIEQKHMAGKNRDVQMLDLKRQYESEVNLHNSTKELLKNSHKEISTLKQQLGNFEAQLASRSSQLSSSKDTDDKGEDIEEIKNKLRQSEELVGDLKERLKTAISNVEQYKEVVLGLEESLNKEKQVTEEARKTIEIRMKEAAEYQGQLEKKMMEAEKEKQELRDEKHKAVESTEQQLSQLRQSLSTVQGEVKSALQRATTATNNEQKARQDCQEQARIAAEAQNKYERELMLHAADVEALQAAKEQLSKGSATRQKTEQAARKAEAELLESKASWEERERMLKAVSSFHLNEEIILPSFCLAPIHRIEKALHTLDVVRALRREWLGEKDFTIPGHSSPMCSRSRHSPSFLGARSVHDSEYESDVSLDPDAPEFKSTVDSLIEAVNHVLKQSILIQSCRLFQIGPIRSLRQRRSSLFQAKSVLARKAQATQNQRVQACQIPFAMTRELFQSTPPKSTSFSASLALRRPQQMGQGSGVVWLQNRVPCSPPARFFPSRLPSLGAQSRALLCAIRSLRQSGVIVPVPEHERFRGFYSNLFVVPKRDGKLRPILDLKLLNKYVKVRHFRMESLRSVISSMERGEYLASIGIKDAYLHIPIFPPHQRFLRFAILEDHFQFTALPFGLATAPRVFTKVMAILHSRGVVVLPYLDDLLIKVRFGFRFGAEFPQRFVRREKEIAETRFEVAQVECLRYRQRIEHMEKEINELQDSLNAEREKVQVGIVQNVHYRKSYLLYETCYGKVTAKTMAQHDELMRKTETMNVIIETNRLLREEKEKLDQDLQQLQAKIRKLEANILPLQESNSELSEKSGMLQAEKKLLEEDVKRWRARTQHLLNQQKDTDVEEYKKLLSEREINTKRVQQLTEDTGKLKTEIARYLHTQRRCSDTDNDVDRCSVAVWSLESCHTGSYPATNDAEVPW</sequence>
<dbReference type="EMBL" id="CAUEEQ010045026">
    <property type="protein sequence ID" value="CAJ0958245.1"/>
    <property type="molecule type" value="Genomic_DNA"/>
</dbReference>
<feature type="compositionally biased region" description="Low complexity" evidence="4">
    <location>
        <begin position="378"/>
        <end position="388"/>
    </location>
</feature>
<feature type="domain" description="Nucleoprotein TPR/MLP1-2" evidence="6">
    <location>
        <begin position="503"/>
        <end position="604"/>
    </location>
</feature>
<dbReference type="InterPro" id="IPR012929">
    <property type="entry name" value="Nucleoprot-TPR/MLP1-2_dom"/>
</dbReference>
<protein>
    <recommendedName>
        <fullName evidence="2">ribonuclease H</fullName>
        <ecNumber evidence="2">3.1.26.4</ecNumber>
    </recommendedName>
</protein>
<dbReference type="InterPro" id="IPR043502">
    <property type="entry name" value="DNA/RNA_pol_sf"/>
</dbReference>
<gene>
    <name evidence="7" type="ORF">RIMI_LOCUS16253281</name>
</gene>
<reference evidence="7" key="1">
    <citation type="submission" date="2023-07" db="EMBL/GenBank/DDBJ databases">
        <authorList>
            <person name="Stuckert A."/>
        </authorList>
    </citation>
    <scope>NUCLEOTIDE SEQUENCE</scope>
</reference>
<evidence type="ECO:0000259" key="6">
    <source>
        <dbReference type="Pfam" id="PF07926"/>
    </source>
</evidence>
<evidence type="ECO:0000259" key="5">
    <source>
        <dbReference type="Pfam" id="PF00078"/>
    </source>
</evidence>
<evidence type="ECO:0000256" key="3">
    <source>
        <dbReference type="SAM" id="Coils"/>
    </source>
</evidence>
<dbReference type="InterPro" id="IPR000477">
    <property type="entry name" value="RT_dom"/>
</dbReference>
<feature type="coiled-coil region" evidence="3">
    <location>
        <begin position="181"/>
        <end position="267"/>
    </location>
</feature>
<evidence type="ECO:0000313" key="7">
    <source>
        <dbReference type="EMBL" id="CAJ0958245.1"/>
    </source>
</evidence>